<name>A0A0C3DJQ4_9AGAM</name>
<dbReference type="AlphaFoldDB" id="A0A0C3DJQ4"/>
<organism evidence="1 2">
    <name type="scientific">Scleroderma citrinum Foug A</name>
    <dbReference type="NCBI Taxonomy" id="1036808"/>
    <lineage>
        <taxon>Eukaryota</taxon>
        <taxon>Fungi</taxon>
        <taxon>Dikarya</taxon>
        <taxon>Basidiomycota</taxon>
        <taxon>Agaricomycotina</taxon>
        <taxon>Agaricomycetes</taxon>
        <taxon>Agaricomycetidae</taxon>
        <taxon>Boletales</taxon>
        <taxon>Sclerodermatineae</taxon>
        <taxon>Sclerodermataceae</taxon>
        <taxon>Scleroderma</taxon>
    </lineage>
</organism>
<dbReference type="InParanoid" id="A0A0C3DJQ4"/>
<protein>
    <submittedName>
        <fullName evidence="1">Uncharacterized protein</fullName>
    </submittedName>
</protein>
<gene>
    <name evidence="1" type="ORF">SCLCIDRAFT_1220469</name>
</gene>
<evidence type="ECO:0000313" key="1">
    <source>
        <dbReference type="EMBL" id="KIM56306.1"/>
    </source>
</evidence>
<reference evidence="2" key="2">
    <citation type="submission" date="2015-01" db="EMBL/GenBank/DDBJ databases">
        <title>Evolutionary Origins and Diversification of the Mycorrhizal Mutualists.</title>
        <authorList>
            <consortium name="DOE Joint Genome Institute"/>
            <consortium name="Mycorrhizal Genomics Consortium"/>
            <person name="Kohler A."/>
            <person name="Kuo A."/>
            <person name="Nagy L.G."/>
            <person name="Floudas D."/>
            <person name="Copeland A."/>
            <person name="Barry K.W."/>
            <person name="Cichocki N."/>
            <person name="Veneault-Fourrey C."/>
            <person name="LaButti K."/>
            <person name="Lindquist E.A."/>
            <person name="Lipzen A."/>
            <person name="Lundell T."/>
            <person name="Morin E."/>
            <person name="Murat C."/>
            <person name="Riley R."/>
            <person name="Ohm R."/>
            <person name="Sun H."/>
            <person name="Tunlid A."/>
            <person name="Henrissat B."/>
            <person name="Grigoriev I.V."/>
            <person name="Hibbett D.S."/>
            <person name="Martin F."/>
        </authorList>
    </citation>
    <scope>NUCLEOTIDE SEQUENCE [LARGE SCALE GENOMIC DNA]</scope>
    <source>
        <strain evidence="2">Foug A</strain>
    </source>
</reference>
<dbReference type="EMBL" id="KN822119">
    <property type="protein sequence ID" value="KIM56306.1"/>
    <property type="molecule type" value="Genomic_DNA"/>
</dbReference>
<proteinExistence type="predicted"/>
<sequence length="85" mass="9810">MSQATLEVLDRGFYAGARAISLCVTVGSRALYENERLDFKWEHIWRDQRDHNSFVDLTSIECTPVDFIYPSQVHLRSTSNTLTMV</sequence>
<feature type="non-terminal residue" evidence="1">
    <location>
        <position position="85"/>
    </location>
</feature>
<keyword evidence="2" id="KW-1185">Reference proteome</keyword>
<reference evidence="1 2" key="1">
    <citation type="submission" date="2014-04" db="EMBL/GenBank/DDBJ databases">
        <authorList>
            <consortium name="DOE Joint Genome Institute"/>
            <person name="Kuo A."/>
            <person name="Kohler A."/>
            <person name="Nagy L.G."/>
            <person name="Floudas D."/>
            <person name="Copeland A."/>
            <person name="Barry K.W."/>
            <person name="Cichocki N."/>
            <person name="Veneault-Fourrey C."/>
            <person name="LaButti K."/>
            <person name="Lindquist E.A."/>
            <person name="Lipzen A."/>
            <person name="Lundell T."/>
            <person name="Morin E."/>
            <person name="Murat C."/>
            <person name="Sun H."/>
            <person name="Tunlid A."/>
            <person name="Henrissat B."/>
            <person name="Grigoriev I.V."/>
            <person name="Hibbett D.S."/>
            <person name="Martin F."/>
            <person name="Nordberg H.P."/>
            <person name="Cantor M.N."/>
            <person name="Hua S.X."/>
        </authorList>
    </citation>
    <scope>NUCLEOTIDE SEQUENCE [LARGE SCALE GENOMIC DNA]</scope>
    <source>
        <strain evidence="1 2">Foug A</strain>
    </source>
</reference>
<dbReference type="HOGENOM" id="CLU_2518793_0_0_1"/>
<dbReference type="Proteomes" id="UP000053989">
    <property type="component" value="Unassembled WGS sequence"/>
</dbReference>
<accession>A0A0C3DJQ4</accession>
<evidence type="ECO:0000313" key="2">
    <source>
        <dbReference type="Proteomes" id="UP000053989"/>
    </source>
</evidence>